<proteinExistence type="predicted"/>
<sequence>MHEYRADHTAPADKTNIFHSVFFLQRCVLCMQTSVLLVLPSPYKKQPKSQVKLINDSEAISNATYPAS</sequence>
<keyword evidence="2" id="KW-1185">Reference proteome</keyword>
<evidence type="ECO:0000313" key="2">
    <source>
        <dbReference type="Proteomes" id="UP000008148"/>
    </source>
</evidence>
<protein>
    <submittedName>
        <fullName evidence="1">Uncharacterized protein</fullName>
    </submittedName>
</protein>
<accession>A8AQY5</accession>
<dbReference type="Proteomes" id="UP000008148">
    <property type="component" value="Chromosome"/>
</dbReference>
<dbReference type="KEGG" id="cko:CKO_04852"/>
<dbReference type="HOGENOM" id="CLU_2786379_0_0_6"/>
<name>A8AQY5_CITK8</name>
<reference evidence="1 2" key="1">
    <citation type="submission" date="2007-08" db="EMBL/GenBank/DDBJ databases">
        <authorList>
            <consortium name="The Citrobacter koseri Genome Sequencing Project"/>
            <person name="McClelland M."/>
            <person name="Sanderson E.K."/>
            <person name="Porwollik S."/>
            <person name="Spieth J."/>
            <person name="Clifton W.S."/>
            <person name="Latreille P."/>
            <person name="Courtney L."/>
            <person name="Wang C."/>
            <person name="Pepin K."/>
            <person name="Bhonagiri V."/>
            <person name="Nash W."/>
            <person name="Johnson M."/>
            <person name="Thiruvilangam P."/>
            <person name="Wilson R."/>
        </authorList>
    </citation>
    <scope>NUCLEOTIDE SEQUENCE [LARGE SCALE GENOMIC DNA]</scope>
    <source>
        <strain evidence="2">ATCC BAA-895 / CDC 4225-83 / SGSC4696</strain>
    </source>
</reference>
<organism evidence="1 2">
    <name type="scientific">Citrobacter koseri (strain ATCC BAA-895 / CDC 4225-83 / SGSC4696)</name>
    <dbReference type="NCBI Taxonomy" id="290338"/>
    <lineage>
        <taxon>Bacteria</taxon>
        <taxon>Pseudomonadati</taxon>
        <taxon>Pseudomonadota</taxon>
        <taxon>Gammaproteobacteria</taxon>
        <taxon>Enterobacterales</taxon>
        <taxon>Enterobacteriaceae</taxon>
        <taxon>Citrobacter</taxon>
    </lineage>
</organism>
<gene>
    <name evidence="1" type="ordered locus">CKO_04852</name>
</gene>
<dbReference type="EMBL" id="CP000822">
    <property type="protein sequence ID" value="ABV15897.1"/>
    <property type="molecule type" value="Genomic_DNA"/>
</dbReference>
<dbReference type="STRING" id="290338.CKO_04852"/>
<dbReference type="AlphaFoldDB" id="A8AQY5"/>
<evidence type="ECO:0000313" key="1">
    <source>
        <dbReference type="EMBL" id="ABV15897.1"/>
    </source>
</evidence>